<evidence type="ECO:0000256" key="11">
    <source>
        <dbReference type="HAMAP-Rule" id="MF_01469"/>
    </source>
</evidence>
<evidence type="ECO:0000313" key="15">
    <source>
        <dbReference type="Proteomes" id="UP000315938"/>
    </source>
</evidence>
<evidence type="ECO:0000313" key="14">
    <source>
        <dbReference type="EMBL" id="TRX99401.1"/>
    </source>
</evidence>
<evidence type="ECO:0000256" key="10">
    <source>
        <dbReference type="ARBA" id="ARBA00022884"/>
    </source>
</evidence>
<dbReference type="Gene3D" id="3.40.1360.10">
    <property type="match status" value="1"/>
</dbReference>
<evidence type="ECO:0000256" key="4">
    <source>
        <dbReference type="ARBA" id="ARBA00022722"/>
    </source>
</evidence>
<keyword evidence="6 11" id="KW-0699">rRNA-binding</keyword>
<dbReference type="EC" id="3.1.26.8" evidence="11 12"/>
<keyword evidence="7 11" id="KW-0255">Endonuclease</keyword>
<evidence type="ECO:0000256" key="12">
    <source>
        <dbReference type="NCBIfam" id="TIGR00334"/>
    </source>
</evidence>
<feature type="domain" description="Toprim" evidence="13">
    <location>
        <begin position="3"/>
        <end position="77"/>
    </location>
</feature>
<evidence type="ECO:0000256" key="3">
    <source>
        <dbReference type="ARBA" id="ARBA00022552"/>
    </source>
</evidence>
<dbReference type="GO" id="GO:0019843">
    <property type="term" value="F:rRNA binding"/>
    <property type="evidence" value="ECO:0007669"/>
    <property type="project" value="UniProtKB-KW"/>
</dbReference>
<dbReference type="GO" id="GO:0046872">
    <property type="term" value="F:metal ion binding"/>
    <property type="evidence" value="ECO:0007669"/>
    <property type="project" value="UniProtKB-KW"/>
</dbReference>
<evidence type="ECO:0000256" key="6">
    <source>
        <dbReference type="ARBA" id="ARBA00022730"/>
    </source>
</evidence>
<evidence type="ECO:0000256" key="7">
    <source>
        <dbReference type="ARBA" id="ARBA00022759"/>
    </source>
</evidence>
<reference evidence="14 15" key="1">
    <citation type="submission" date="2019-07" db="EMBL/GenBank/DDBJ databases">
        <title>Genome sequence of Acholeplasma laidlawii strain with increased resistance to erythromycin.</title>
        <authorList>
            <person name="Medvedeva E.S."/>
            <person name="Baranova N.B."/>
            <person name="Siniagina M.N."/>
            <person name="Mouzykantov A."/>
            <person name="Chernova O.A."/>
            <person name="Chernov V.M."/>
        </authorList>
    </citation>
    <scope>NUCLEOTIDE SEQUENCE [LARGE SCALE GENOMIC DNA]</scope>
    <source>
        <strain evidence="14 15">PG8REry</strain>
    </source>
</reference>
<dbReference type="EMBL" id="VKID01000002">
    <property type="protein sequence ID" value="TRX99401.1"/>
    <property type="molecule type" value="Genomic_DNA"/>
</dbReference>
<keyword evidence="5" id="KW-0479">Metal-binding</keyword>
<evidence type="ECO:0000256" key="1">
    <source>
        <dbReference type="ARBA" id="ARBA00022490"/>
    </source>
</evidence>
<protein>
    <recommendedName>
        <fullName evidence="11 12">Ribonuclease M5</fullName>
        <ecNumber evidence="11 12">3.1.26.8</ecNumber>
    </recommendedName>
    <alternativeName>
        <fullName evidence="11">RNase M5</fullName>
    </alternativeName>
    <alternativeName>
        <fullName evidence="11">Ribosomal RNA terminal maturase M5</fullName>
    </alternativeName>
</protein>
<dbReference type="PANTHER" id="PTHR39156:SF1">
    <property type="entry name" value="RIBONUCLEASE M5"/>
    <property type="match status" value="1"/>
</dbReference>
<dbReference type="Pfam" id="PF13331">
    <property type="entry name" value="DUF4093"/>
    <property type="match status" value="1"/>
</dbReference>
<keyword evidence="3 11" id="KW-0698">rRNA processing</keyword>
<gene>
    <name evidence="11 14" type="primary">rnmV</name>
    <name evidence="14" type="ORF">FNV44_06780</name>
</gene>
<dbReference type="AlphaFoldDB" id="A0A553IGS9"/>
<dbReference type="GO" id="GO:0005737">
    <property type="term" value="C:cytoplasm"/>
    <property type="evidence" value="ECO:0007669"/>
    <property type="project" value="UniProtKB-SubCell"/>
</dbReference>
<dbReference type="InterPro" id="IPR004466">
    <property type="entry name" value="RNase_M5"/>
</dbReference>
<comment type="subcellular location">
    <subcellularLocation>
        <location evidence="11">Cytoplasm</location>
    </subcellularLocation>
</comment>
<comment type="caution">
    <text evidence="14">The sequence shown here is derived from an EMBL/GenBank/DDBJ whole genome shotgun (WGS) entry which is preliminary data.</text>
</comment>
<keyword evidence="4 11" id="KW-0540">Nuclease</keyword>
<sequence length="179" mass="20599">MKQKIYVVEGTHDETLLKQIDPNIRTVSVGGSQIKEDVIQFLKTYEDKFQIILLLDPDYTGEQIRKRIAKHLTNPTHIFVQKHKAISKNKKKIGVEHLSLEDLKTMLLHEVQELPKVESITLDSLYKLGLSGQTDSKAKRDYLTSKLNLTYSNSKTLIQRLNWLGLSYKDLEDILYASS</sequence>
<comment type="similarity">
    <text evidence="11">Belongs to the ribonuclease M5 family.</text>
</comment>
<keyword evidence="2 11" id="KW-0690">Ribosome biogenesis</keyword>
<comment type="function">
    <text evidence="11">Required for correct processing of both the 5' and 3' ends of 5S rRNA precursor. Cleaves both sides of a double-stranded region yielding mature 5S rRNA in one step.</text>
</comment>
<dbReference type="InterPro" id="IPR006171">
    <property type="entry name" value="TOPRIM_dom"/>
</dbReference>
<dbReference type="SUPFAM" id="SSF110455">
    <property type="entry name" value="Toprim domain"/>
    <property type="match status" value="1"/>
</dbReference>
<dbReference type="GeneID" id="41338219"/>
<evidence type="ECO:0000259" key="13">
    <source>
        <dbReference type="SMART" id="SM00493"/>
    </source>
</evidence>
<dbReference type="InterPro" id="IPR025156">
    <property type="entry name" value="RNase_M5_C"/>
</dbReference>
<dbReference type="NCBIfam" id="TIGR00334">
    <property type="entry name" value="5S_RNA_mat_M5"/>
    <property type="match status" value="1"/>
</dbReference>
<evidence type="ECO:0000256" key="9">
    <source>
        <dbReference type="ARBA" id="ARBA00022842"/>
    </source>
</evidence>
<evidence type="ECO:0000256" key="2">
    <source>
        <dbReference type="ARBA" id="ARBA00022517"/>
    </source>
</evidence>
<dbReference type="Pfam" id="PF01751">
    <property type="entry name" value="Toprim"/>
    <property type="match status" value="1"/>
</dbReference>
<proteinExistence type="inferred from homology"/>
<dbReference type="RefSeq" id="WP_012241989.1">
    <property type="nucleotide sequence ID" value="NZ_CP103951.1"/>
</dbReference>
<dbReference type="SMART" id="SM00493">
    <property type="entry name" value="TOPRIM"/>
    <property type="match status" value="1"/>
</dbReference>
<comment type="catalytic activity">
    <reaction evidence="11">
        <text>Endonucleolytic cleavage of RNA, removing 21 and 42 nucleotides, respectively, from the 5'- and 3'-termini of a 5S-rRNA precursor.</text>
        <dbReference type="EC" id="3.1.26.8"/>
    </reaction>
</comment>
<dbReference type="OMA" id="EGKNDAH"/>
<name>A0A553IGS9_ACHLA</name>
<keyword evidence="1 11" id="KW-0963">Cytoplasm</keyword>
<organism evidence="14 15">
    <name type="scientific">Acholeplasma laidlawii</name>
    <dbReference type="NCBI Taxonomy" id="2148"/>
    <lineage>
        <taxon>Bacteria</taxon>
        <taxon>Bacillati</taxon>
        <taxon>Mycoplasmatota</taxon>
        <taxon>Mollicutes</taxon>
        <taxon>Acholeplasmatales</taxon>
        <taxon>Acholeplasmataceae</taxon>
        <taxon>Acholeplasma</taxon>
    </lineage>
</organism>
<dbReference type="GO" id="GO:0006364">
    <property type="term" value="P:rRNA processing"/>
    <property type="evidence" value="ECO:0007669"/>
    <property type="project" value="UniProtKB-UniRule"/>
</dbReference>
<keyword evidence="8 11" id="KW-0378">Hydrolase</keyword>
<evidence type="ECO:0000256" key="8">
    <source>
        <dbReference type="ARBA" id="ARBA00022801"/>
    </source>
</evidence>
<keyword evidence="10 11" id="KW-0694">RNA-binding</keyword>
<evidence type="ECO:0000256" key="5">
    <source>
        <dbReference type="ARBA" id="ARBA00022723"/>
    </source>
</evidence>
<dbReference type="HAMAP" id="MF_01469">
    <property type="entry name" value="RNase_M5"/>
    <property type="match status" value="1"/>
</dbReference>
<accession>A0A553IGS9</accession>
<dbReference type="Proteomes" id="UP000315938">
    <property type="component" value="Unassembled WGS sequence"/>
</dbReference>
<dbReference type="PANTHER" id="PTHR39156">
    <property type="entry name" value="RIBONUCLEASE M5"/>
    <property type="match status" value="1"/>
</dbReference>
<keyword evidence="9" id="KW-0460">Magnesium</keyword>
<dbReference type="GO" id="GO:0043822">
    <property type="term" value="F:ribonuclease M5 activity"/>
    <property type="evidence" value="ECO:0007669"/>
    <property type="project" value="UniProtKB-UniRule"/>
</dbReference>